<evidence type="ECO:0000256" key="2">
    <source>
        <dbReference type="ARBA" id="ARBA00023002"/>
    </source>
</evidence>
<dbReference type="Gene3D" id="3.40.50.720">
    <property type="entry name" value="NAD(P)-binding Rossmann-like Domain"/>
    <property type="match status" value="1"/>
</dbReference>
<evidence type="ECO:0000259" key="3">
    <source>
        <dbReference type="SMART" id="SM00822"/>
    </source>
</evidence>
<sequence length="247" mass="26712">MDPLFGLEHKNILVTGASSGIGRAVAEMLANQGATVMITARNEERLEAVLQSLPNDGHHFFCADLTMDEEVKKLAAEMPLLDGIVLNAGMVKTVPVQFVKREDLDYMFNLMLHSSILLVQQLLKNKKLKPGASVCFISSVASQKITIGNAIYSAAKGALNSFTKSLALELAPKQIRVNAILPGMVQTAILDSGAVSDEQLQIHLKNYPLGRFGQPQDIAGLTVYLMADVSQWMTGSLIVLDGGYTLK</sequence>
<dbReference type="PRINTS" id="PR00081">
    <property type="entry name" value="GDHRDH"/>
</dbReference>
<proteinExistence type="inferred from homology"/>
<accession>A0ABP7TQP0</accession>
<evidence type="ECO:0000256" key="1">
    <source>
        <dbReference type="ARBA" id="ARBA00006484"/>
    </source>
</evidence>
<dbReference type="CDD" id="cd05233">
    <property type="entry name" value="SDR_c"/>
    <property type="match status" value="1"/>
</dbReference>
<dbReference type="EMBL" id="BAABCR010000014">
    <property type="protein sequence ID" value="GAA4029806.1"/>
    <property type="molecule type" value="Genomic_DNA"/>
</dbReference>
<dbReference type="PANTHER" id="PTHR43477:SF1">
    <property type="entry name" value="DIHYDROANTICAPSIN 7-DEHYDROGENASE"/>
    <property type="match status" value="1"/>
</dbReference>
<organism evidence="4 5">
    <name type="scientific">Flavobacterium cheonhonense</name>
    <dbReference type="NCBI Taxonomy" id="706185"/>
    <lineage>
        <taxon>Bacteria</taxon>
        <taxon>Pseudomonadati</taxon>
        <taxon>Bacteroidota</taxon>
        <taxon>Flavobacteriia</taxon>
        <taxon>Flavobacteriales</taxon>
        <taxon>Flavobacteriaceae</taxon>
        <taxon>Flavobacterium</taxon>
    </lineage>
</organism>
<comment type="similarity">
    <text evidence="1">Belongs to the short-chain dehydrogenases/reductases (SDR) family.</text>
</comment>
<protein>
    <submittedName>
        <fullName evidence="4">SDR family oxidoreductase</fullName>
    </submittedName>
</protein>
<evidence type="ECO:0000313" key="4">
    <source>
        <dbReference type="EMBL" id="GAA4029806.1"/>
    </source>
</evidence>
<dbReference type="InterPro" id="IPR020904">
    <property type="entry name" value="Sc_DH/Rdtase_CS"/>
</dbReference>
<dbReference type="PRINTS" id="PR00080">
    <property type="entry name" value="SDRFAMILY"/>
</dbReference>
<gene>
    <name evidence="4" type="ORF">GCM10022386_12050</name>
</gene>
<comment type="caution">
    <text evidence="4">The sequence shown here is derived from an EMBL/GenBank/DDBJ whole genome shotgun (WGS) entry which is preliminary data.</text>
</comment>
<evidence type="ECO:0000313" key="5">
    <source>
        <dbReference type="Proteomes" id="UP001500968"/>
    </source>
</evidence>
<dbReference type="InterPro" id="IPR036291">
    <property type="entry name" value="NAD(P)-bd_dom_sf"/>
</dbReference>
<reference evidence="5" key="1">
    <citation type="journal article" date="2019" name="Int. J. Syst. Evol. Microbiol.">
        <title>The Global Catalogue of Microorganisms (GCM) 10K type strain sequencing project: providing services to taxonomists for standard genome sequencing and annotation.</title>
        <authorList>
            <consortium name="The Broad Institute Genomics Platform"/>
            <consortium name="The Broad Institute Genome Sequencing Center for Infectious Disease"/>
            <person name="Wu L."/>
            <person name="Ma J."/>
        </authorList>
    </citation>
    <scope>NUCLEOTIDE SEQUENCE [LARGE SCALE GENOMIC DNA]</scope>
    <source>
        <strain evidence="5">JCM 17064</strain>
    </source>
</reference>
<dbReference type="InterPro" id="IPR002347">
    <property type="entry name" value="SDR_fam"/>
</dbReference>
<dbReference type="InterPro" id="IPR057326">
    <property type="entry name" value="KR_dom"/>
</dbReference>
<dbReference type="SMART" id="SM00822">
    <property type="entry name" value="PKS_KR"/>
    <property type="match status" value="1"/>
</dbReference>
<dbReference type="Pfam" id="PF13561">
    <property type="entry name" value="adh_short_C2"/>
    <property type="match status" value="1"/>
</dbReference>
<name>A0ABP7TQP0_9FLAO</name>
<dbReference type="PROSITE" id="PS00061">
    <property type="entry name" value="ADH_SHORT"/>
    <property type="match status" value="1"/>
</dbReference>
<feature type="domain" description="Ketoreductase" evidence="3">
    <location>
        <begin position="10"/>
        <end position="198"/>
    </location>
</feature>
<keyword evidence="5" id="KW-1185">Reference proteome</keyword>
<dbReference type="SUPFAM" id="SSF51735">
    <property type="entry name" value="NAD(P)-binding Rossmann-fold domains"/>
    <property type="match status" value="1"/>
</dbReference>
<keyword evidence="2" id="KW-0560">Oxidoreductase</keyword>
<dbReference type="PANTHER" id="PTHR43477">
    <property type="entry name" value="DIHYDROANTICAPSIN 7-DEHYDROGENASE"/>
    <property type="match status" value="1"/>
</dbReference>
<dbReference type="Proteomes" id="UP001500968">
    <property type="component" value="Unassembled WGS sequence"/>
</dbReference>
<dbReference type="InterPro" id="IPR051122">
    <property type="entry name" value="SDR_DHRS6-like"/>
</dbReference>
<dbReference type="RefSeq" id="WP_324691461.1">
    <property type="nucleotide sequence ID" value="NZ_BAABCR010000014.1"/>
</dbReference>